<dbReference type="STRING" id="942150.IV64_GL001257"/>
<feature type="domain" description="FAD synthetase" evidence="12">
    <location>
        <begin position="2"/>
        <end position="149"/>
    </location>
</feature>
<evidence type="ECO:0000256" key="4">
    <source>
        <dbReference type="ARBA" id="ARBA00022630"/>
    </source>
</evidence>
<keyword evidence="4" id="KW-0285">Flavoprotein</keyword>
<comment type="caution">
    <text evidence="13">The sequence shown here is derived from an EMBL/GenBank/DDBJ whole genome shotgun (WGS) entry which is preliminary data.</text>
</comment>
<dbReference type="UniPathway" id="UPA00277">
    <property type="reaction ID" value="UER00407"/>
</dbReference>
<dbReference type="FunFam" id="3.40.50.620:FF:000021">
    <property type="entry name" value="Riboflavin biosynthesis protein"/>
    <property type="match status" value="1"/>
</dbReference>
<dbReference type="InterPro" id="IPR023468">
    <property type="entry name" value="Riboflavin_kinase"/>
</dbReference>
<evidence type="ECO:0000313" key="13">
    <source>
        <dbReference type="EMBL" id="KRO07803.1"/>
    </source>
</evidence>
<evidence type="ECO:0000313" key="14">
    <source>
        <dbReference type="Proteomes" id="UP000051783"/>
    </source>
</evidence>
<name>A0A0R2M740_9LACO</name>
<accession>A0A0R2M740</accession>
<comment type="pathway">
    <text evidence="1">Cofactor biosynthesis; FAD biosynthesis; FAD from FMN: step 1/1.</text>
</comment>
<keyword evidence="8" id="KW-0547">Nucleotide-binding</keyword>
<reference evidence="13 14" key="1">
    <citation type="journal article" date="2015" name="Genome Announc.">
        <title>Expanding the biotechnology potential of lactobacilli through comparative genomics of 213 strains and associated genera.</title>
        <authorList>
            <person name="Sun Z."/>
            <person name="Harris H.M."/>
            <person name="McCann A."/>
            <person name="Guo C."/>
            <person name="Argimon S."/>
            <person name="Zhang W."/>
            <person name="Yang X."/>
            <person name="Jeffery I.B."/>
            <person name="Cooney J.C."/>
            <person name="Kagawa T.F."/>
            <person name="Liu W."/>
            <person name="Song Y."/>
            <person name="Salvetti E."/>
            <person name="Wrobel A."/>
            <person name="Rasinkangas P."/>
            <person name="Parkhill J."/>
            <person name="Rea M.C."/>
            <person name="O'Sullivan O."/>
            <person name="Ritari J."/>
            <person name="Douillard F.P."/>
            <person name="Paul Ross R."/>
            <person name="Yang R."/>
            <person name="Briner A.E."/>
            <person name="Felis G.E."/>
            <person name="de Vos W.M."/>
            <person name="Barrangou R."/>
            <person name="Klaenhammer T.R."/>
            <person name="Caufield P.W."/>
            <person name="Cui Y."/>
            <person name="Zhang H."/>
            <person name="O'Toole P.W."/>
        </authorList>
    </citation>
    <scope>NUCLEOTIDE SEQUENCE [LARGE SCALE GENOMIC DNA]</scope>
    <source>
        <strain evidence="13 14">LMG 26013</strain>
    </source>
</reference>
<sequence>MIALGFFDGVHQGHQHVIARARQLAHERHLPLAVMTFNRHVSRVFNTSRQTDFRYLNTISQKLALLAQNQVDTTYVVDFDRDFAGIAPEKFVRDYLMALNADVVVGGFDYTFGRGGQATIADMPRYNHDAFDVVVVSELAQDQQKIGSTQIRRLIKFGHIEQANELLGHQYALAGQLVQSRQDEPLQFRPASRLQQLPPQGTYDCQLTVGTMELTGKLSVNRRGLSVTIADLKASRMVLSTGSQTVELGLLKRRVARSQQVTSAQVIAI</sequence>
<evidence type="ECO:0000256" key="7">
    <source>
        <dbReference type="ARBA" id="ARBA00022695"/>
    </source>
</evidence>
<dbReference type="GO" id="GO:0005524">
    <property type="term" value="F:ATP binding"/>
    <property type="evidence" value="ECO:0007669"/>
    <property type="project" value="UniProtKB-KW"/>
</dbReference>
<keyword evidence="7" id="KW-0548">Nucleotidyltransferase</keyword>
<dbReference type="EMBL" id="JQCL01000098">
    <property type="protein sequence ID" value="KRO07803.1"/>
    <property type="molecule type" value="Genomic_DNA"/>
</dbReference>
<dbReference type="GO" id="GO:0008531">
    <property type="term" value="F:riboflavin kinase activity"/>
    <property type="evidence" value="ECO:0007669"/>
    <property type="project" value="TreeGrafter"/>
</dbReference>
<evidence type="ECO:0000256" key="1">
    <source>
        <dbReference type="ARBA" id="ARBA00004726"/>
    </source>
</evidence>
<gene>
    <name evidence="13" type="ORF">IV64_GL001257</name>
</gene>
<evidence type="ECO:0000256" key="10">
    <source>
        <dbReference type="ARBA" id="ARBA00022840"/>
    </source>
</evidence>
<evidence type="ECO:0000256" key="8">
    <source>
        <dbReference type="ARBA" id="ARBA00022741"/>
    </source>
</evidence>
<dbReference type="AlphaFoldDB" id="A0A0R2M740"/>
<keyword evidence="10" id="KW-0067">ATP-binding</keyword>
<evidence type="ECO:0000256" key="2">
    <source>
        <dbReference type="ARBA" id="ARBA00010214"/>
    </source>
</evidence>
<dbReference type="PATRIC" id="fig|942150.3.peg.1294"/>
<evidence type="ECO:0000256" key="6">
    <source>
        <dbReference type="ARBA" id="ARBA00022679"/>
    </source>
</evidence>
<dbReference type="SUPFAM" id="SSF52374">
    <property type="entry name" value="Nucleotidylyl transferase"/>
    <property type="match status" value="1"/>
</dbReference>
<dbReference type="GO" id="GO:0003919">
    <property type="term" value="F:FMN adenylyltransferase activity"/>
    <property type="evidence" value="ECO:0007669"/>
    <property type="project" value="UniProtKB-EC"/>
</dbReference>
<keyword evidence="6" id="KW-0808">Transferase</keyword>
<dbReference type="PANTHER" id="PTHR22749">
    <property type="entry name" value="RIBOFLAVIN KINASE/FMN ADENYLYLTRANSFERASE"/>
    <property type="match status" value="1"/>
</dbReference>
<evidence type="ECO:0000256" key="3">
    <source>
        <dbReference type="ARBA" id="ARBA00012393"/>
    </source>
</evidence>
<evidence type="ECO:0000259" key="12">
    <source>
        <dbReference type="Pfam" id="PF06574"/>
    </source>
</evidence>
<dbReference type="InterPro" id="IPR015864">
    <property type="entry name" value="FAD_synthase"/>
</dbReference>
<evidence type="ECO:0000256" key="5">
    <source>
        <dbReference type="ARBA" id="ARBA00022643"/>
    </source>
</evidence>
<dbReference type="GO" id="GO:0006747">
    <property type="term" value="P:FAD biosynthetic process"/>
    <property type="evidence" value="ECO:0007669"/>
    <property type="project" value="UniProtKB-UniPathway"/>
</dbReference>
<protein>
    <recommendedName>
        <fullName evidence="3">FAD synthase</fullName>
        <ecNumber evidence="3">2.7.7.2</ecNumber>
    </recommendedName>
</protein>
<dbReference type="InterPro" id="IPR014729">
    <property type="entry name" value="Rossmann-like_a/b/a_fold"/>
</dbReference>
<dbReference type="Gene3D" id="3.40.50.620">
    <property type="entry name" value="HUPs"/>
    <property type="match status" value="1"/>
</dbReference>
<dbReference type="GO" id="GO:0009398">
    <property type="term" value="P:FMN biosynthetic process"/>
    <property type="evidence" value="ECO:0007669"/>
    <property type="project" value="TreeGrafter"/>
</dbReference>
<dbReference type="EC" id="2.7.7.2" evidence="3"/>
<evidence type="ECO:0000256" key="9">
    <source>
        <dbReference type="ARBA" id="ARBA00022827"/>
    </source>
</evidence>
<keyword evidence="5" id="KW-0288">FMN</keyword>
<comment type="similarity">
    <text evidence="2">Belongs to the RibF family.</text>
</comment>
<keyword evidence="9" id="KW-0274">FAD</keyword>
<dbReference type="Pfam" id="PF06574">
    <property type="entry name" value="FAD_syn"/>
    <property type="match status" value="1"/>
</dbReference>
<proteinExistence type="inferred from homology"/>
<organism evidence="13 14">
    <name type="scientific">Lactiplantibacillus xiangfangensis</name>
    <dbReference type="NCBI Taxonomy" id="942150"/>
    <lineage>
        <taxon>Bacteria</taxon>
        <taxon>Bacillati</taxon>
        <taxon>Bacillota</taxon>
        <taxon>Bacilli</taxon>
        <taxon>Lactobacillales</taxon>
        <taxon>Lactobacillaceae</taxon>
        <taxon>Lactiplantibacillus</taxon>
    </lineage>
</organism>
<dbReference type="GO" id="GO:0009231">
    <property type="term" value="P:riboflavin biosynthetic process"/>
    <property type="evidence" value="ECO:0007669"/>
    <property type="project" value="InterPro"/>
</dbReference>
<evidence type="ECO:0000256" key="11">
    <source>
        <dbReference type="ARBA" id="ARBA00049494"/>
    </source>
</evidence>
<dbReference type="PANTHER" id="PTHR22749:SF6">
    <property type="entry name" value="RIBOFLAVIN KINASE"/>
    <property type="match status" value="1"/>
</dbReference>
<dbReference type="CDD" id="cd02064">
    <property type="entry name" value="FAD_synthetase_N"/>
    <property type="match status" value="1"/>
</dbReference>
<comment type="catalytic activity">
    <reaction evidence="11">
        <text>FMN + ATP + H(+) = FAD + diphosphate</text>
        <dbReference type="Rhea" id="RHEA:17237"/>
        <dbReference type="ChEBI" id="CHEBI:15378"/>
        <dbReference type="ChEBI" id="CHEBI:30616"/>
        <dbReference type="ChEBI" id="CHEBI:33019"/>
        <dbReference type="ChEBI" id="CHEBI:57692"/>
        <dbReference type="ChEBI" id="CHEBI:58210"/>
        <dbReference type="EC" id="2.7.7.2"/>
    </reaction>
</comment>
<keyword evidence="14" id="KW-1185">Reference proteome</keyword>
<keyword evidence="13" id="KW-0418">Kinase</keyword>
<dbReference type="Proteomes" id="UP000051783">
    <property type="component" value="Unassembled WGS sequence"/>
</dbReference>